<dbReference type="EMBL" id="FOXD01000008">
    <property type="protein sequence ID" value="SFP68410.1"/>
    <property type="molecule type" value="Genomic_DNA"/>
</dbReference>
<reference evidence="2" key="1">
    <citation type="submission" date="2016-10" db="EMBL/GenBank/DDBJ databases">
        <authorList>
            <person name="Varghese N."/>
            <person name="Submissions S."/>
        </authorList>
    </citation>
    <scope>NUCLEOTIDE SEQUENCE [LARGE SCALE GENOMIC DNA]</scope>
    <source>
        <strain evidence="2">S7</strain>
    </source>
</reference>
<organism evidence="1 2">
    <name type="scientific">Salibacterium halotolerans</name>
    <dbReference type="NCBI Taxonomy" id="1884432"/>
    <lineage>
        <taxon>Bacteria</taxon>
        <taxon>Bacillati</taxon>
        <taxon>Bacillota</taxon>
        <taxon>Bacilli</taxon>
        <taxon>Bacillales</taxon>
        <taxon>Bacillaceae</taxon>
    </lineage>
</organism>
<gene>
    <name evidence="1" type="ORF">SAMN05518683_108131</name>
</gene>
<evidence type="ECO:0000313" key="1">
    <source>
        <dbReference type="EMBL" id="SFP68410.1"/>
    </source>
</evidence>
<dbReference type="AlphaFoldDB" id="A0A1I5SCG1"/>
<name>A0A1I5SCG1_9BACI</name>
<accession>A0A1I5SCG1</accession>
<evidence type="ECO:0000313" key="2">
    <source>
        <dbReference type="Proteomes" id="UP000198892"/>
    </source>
</evidence>
<sequence length="94" mass="9744">MGIILTSGEPTGAISINNAIRQLTGDQDEIQDSEGIPVCQTGFASGSAQCGTLSSTDVSYEISGSQFYGLRGTTMSTVGATVEEECIVVKLFMA</sequence>
<protein>
    <submittedName>
        <fullName evidence="1">Uncharacterized protein</fullName>
    </submittedName>
</protein>
<dbReference type="Proteomes" id="UP000198892">
    <property type="component" value="Unassembled WGS sequence"/>
</dbReference>
<proteinExistence type="predicted"/>
<keyword evidence="2" id="KW-1185">Reference proteome</keyword>